<reference evidence="1 2" key="1">
    <citation type="journal article" date="2019" name="Commun. Biol.">
        <title>The bagworm genome reveals a unique fibroin gene that provides high tensile strength.</title>
        <authorList>
            <person name="Kono N."/>
            <person name="Nakamura H."/>
            <person name="Ohtoshi R."/>
            <person name="Tomita M."/>
            <person name="Numata K."/>
            <person name="Arakawa K."/>
        </authorList>
    </citation>
    <scope>NUCLEOTIDE SEQUENCE [LARGE SCALE GENOMIC DNA]</scope>
</reference>
<evidence type="ECO:0000313" key="1">
    <source>
        <dbReference type="EMBL" id="GBP04878.1"/>
    </source>
</evidence>
<keyword evidence="2" id="KW-1185">Reference proteome</keyword>
<organism evidence="1 2">
    <name type="scientific">Eumeta variegata</name>
    <name type="common">Bagworm moth</name>
    <name type="synonym">Eumeta japonica</name>
    <dbReference type="NCBI Taxonomy" id="151549"/>
    <lineage>
        <taxon>Eukaryota</taxon>
        <taxon>Metazoa</taxon>
        <taxon>Ecdysozoa</taxon>
        <taxon>Arthropoda</taxon>
        <taxon>Hexapoda</taxon>
        <taxon>Insecta</taxon>
        <taxon>Pterygota</taxon>
        <taxon>Neoptera</taxon>
        <taxon>Endopterygota</taxon>
        <taxon>Lepidoptera</taxon>
        <taxon>Glossata</taxon>
        <taxon>Ditrysia</taxon>
        <taxon>Tineoidea</taxon>
        <taxon>Psychidae</taxon>
        <taxon>Oiketicinae</taxon>
        <taxon>Eumeta</taxon>
    </lineage>
</organism>
<dbReference type="EMBL" id="BGZK01000015">
    <property type="protein sequence ID" value="GBP04878.1"/>
    <property type="molecule type" value="Genomic_DNA"/>
</dbReference>
<accession>A0A4C1SUE8</accession>
<sequence length="87" mass="9827">MSTQTELRDHKRGQNNVSWANIIDIDMAGVYRRRPNAGGVRRRARGDNGFVVVIAGKWGRFHGTSTRTLNFVCARELRYKQHGGGVE</sequence>
<name>A0A4C1SUE8_EUMVA</name>
<dbReference type="Proteomes" id="UP000299102">
    <property type="component" value="Unassembled WGS sequence"/>
</dbReference>
<proteinExistence type="predicted"/>
<evidence type="ECO:0000313" key="2">
    <source>
        <dbReference type="Proteomes" id="UP000299102"/>
    </source>
</evidence>
<protein>
    <submittedName>
        <fullName evidence="1">Uncharacterized protein</fullName>
    </submittedName>
</protein>
<gene>
    <name evidence="1" type="ORF">EVAR_3773_1</name>
</gene>
<dbReference type="AlphaFoldDB" id="A0A4C1SUE8"/>
<comment type="caution">
    <text evidence="1">The sequence shown here is derived from an EMBL/GenBank/DDBJ whole genome shotgun (WGS) entry which is preliminary data.</text>
</comment>